<accession>A0A918WXZ0</accession>
<organism evidence="2 3">
    <name type="scientific">Streptomyces finlayi</name>
    <dbReference type="NCBI Taxonomy" id="67296"/>
    <lineage>
        <taxon>Bacteria</taxon>
        <taxon>Bacillati</taxon>
        <taxon>Actinomycetota</taxon>
        <taxon>Actinomycetes</taxon>
        <taxon>Kitasatosporales</taxon>
        <taxon>Streptomycetaceae</taxon>
        <taxon>Streptomyces</taxon>
    </lineage>
</organism>
<evidence type="ECO:0000256" key="1">
    <source>
        <dbReference type="SAM" id="MobiDB-lite"/>
    </source>
</evidence>
<dbReference type="Proteomes" id="UP000638353">
    <property type="component" value="Unassembled WGS sequence"/>
</dbReference>
<dbReference type="InterPro" id="IPR035948">
    <property type="entry name" value="YwqG-like_sf"/>
</dbReference>
<comment type="caution">
    <text evidence="2">The sequence shown here is derived from an EMBL/GenBank/DDBJ whole genome shotgun (WGS) entry which is preliminary data.</text>
</comment>
<dbReference type="EMBL" id="BMVC01000005">
    <property type="protein sequence ID" value="GHC93597.1"/>
    <property type="molecule type" value="Genomic_DNA"/>
</dbReference>
<evidence type="ECO:0000313" key="2">
    <source>
        <dbReference type="EMBL" id="GHC93597.1"/>
    </source>
</evidence>
<dbReference type="RefSeq" id="WP_189821520.1">
    <property type="nucleotide sequence ID" value="NZ_BMVC01000005.1"/>
</dbReference>
<dbReference type="InterPro" id="IPR015315">
    <property type="entry name" value="DUF1963"/>
</dbReference>
<gene>
    <name evidence="2" type="ORF">GCM10010334_30870</name>
</gene>
<reference evidence="2" key="1">
    <citation type="journal article" date="2014" name="Int. J. Syst. Evol. Microbiol.">
        <title>Complete genome sequence of Corynebacterium casei LMG S-19264T (=DSM 44701T), isolated from a smear-ripened cheese.</title>
        <authorList>
            <consortium name="US DOE Joint Genome Institute (JGI-PGF)"/>
            <person name="Walter F."/>
            <person name="Albersmeier A."/>
            <person name="Kalinowski J."/>
            <person name="Ruckert C."/>
        </authorList>
    </citation>
    <scope>NUCLEOTIDE SEQUENCE</scope>
    <source>
        <strain evidence="2">JCM 4637</strain>
    </source>
</reference>
<dbReference type="AlphaFoldDB" id="A0A918WXZ0"/>
<dbReference type="Gene3D" id="2.30.320.10">
    <property type="entry name" value="YwqG-like"/>
    <property type="match status" value="1"/>
</dbReference>
<evidence type="ECO:0008006" key="4">
    <source>
        <dbReference type="Google" id="ProtNLM"/>
    </source>
</evidence>
<name>A0A918WXZ0_9ACTN</name>
<feature type="compositionally biased region" description="Acidic residues" evidence="1">
    <location>
        <begin position="135"/>
        <end position="144"/>
    </location>
</feature>
<feature type="region of interest" description="Disordered" evidence="1">
    <location>
        <begin position="125"/>
        <end position="144"/>
    </location>
</feature>
<protein>
    <recommendedName>
        <fullName evidence="4">DUF1963 domain-containing protein</fullName>
    </recommendedName>
</protein>
<evidence type="ECO:0000313" key="3">
    <source>
        <dbReference type="Proteomes" id="UP000638353"/>
    </source>
</evidence>
<reference evidence="2" key="2">
    <citation type="submission" date="2020-09" db="EMBL/GenBank/DDBJ databases">
        <authorList>
            <person name="Sun Q."/>
            <person name="Ohkuma M."/>
        </authorList>
    </citation>
    <scope>NUCLEOTIDE SEQUENCE</scope>
    <source>
        <strain evidence="2">JCM 4637</strain>
    </source>
</reference>
<dbReference type="SUPFAM" id="SSF103032">
    <property type="entry name" value="Hypothetical protein YwqG"/>
    <property type="match status" value="1"/>
</dbReference>
<proteinExistence type="predicted"/>
<dbReference type="Pfam" id="PF09234">
    <property type="entry name" value="DUF1963"/>
    <property type="match status" value="1"/>
</dbReference>
<sequence length="323" mass="35708">MVDRGRERAEDIAGLRQKIAAYGRIAPYADEIVAMAEYGIALKQTEDAVFSRVGGEPELPEEAGWPDGWGLRFVAQFDLAELAGADVAGALPEKGLLYLFVQDPEYSVAGHTPCQVLYFPDAETARTREVPSPPEELEDEDDREFAEDGPYLEEPYRVVAVRALTLPALLGTALAERGVLEEEEEGEGPLDLTPSAQEEIDAEAYDLTTGPVDWYDMLGHLDEHEEDVRLNCAVDFLGVPGTDGREGRDESLVEGEQDPRTVFGQWCAVPGNLQALRRERDEWVPLFELGDQPGLGSPLYFLARRADLAAGDFSRVWAHSTQW</sequence>